<dbReference type="PROSITE" id="PS51063">
    <property type="entry name" value="HTH_CRP_2"/>
    <property type="match status" value="1"/>
</dbReference>
<evidence type="ECO:0000256" key="1">
    <source>
        <dbReference type="ARBA" id="ARBA00023015"/>
    </source>
</evidence>
<dbReference type="InterPro" id="IPR036388">
    <property type="entry name" value="WH-like_DNA-bd_sf"/>
</dbReference>
<name>A0A7Z7GE09_9MICO</name>
<sequence length="248" mass="26579">MQASSQERIREVWSRTLFGRFTPDQQQSILDQSGMASFAPGASVYRGEHLTRAVAVSLVVDGELKLAVGSPDGRMLAIRLCGPGEVLGLRALALQLSQAELDDREDGPFGYRAVTTSALSEVTLLRVPIALIRRYAMTDPRVGCEIAAAVAEQAMRDQAVLARSALASVRIRVVSYLIETAKPVHGDLAVLTSHEEIAGSIGTVREVVSRELRKLQDDGVVSPVRGGVRICDLTAVGRILGGDLLPLP</sequence>
<dbReference type="GO" id="GO:0005829">
    <property type="term" value="C:cytosol"/>
    <property type="evidence" value="ECO:0007669"/>
    <property type="project" value="TreeGrafter"/>
</dbReference>
<dbReference type="InterPro" id="IPR018490">
    <property type="entry name" value="cNMP-bd_dom_sf"/>
</dbReference>
<feature type="domain" description="HTH crp-type" evidence="4">
    <location>
        <begin position="167"/>
        <end position="234"/>
    </location>
</feature>
<organism evidence="5 6">
    <name type="scientific">Microbacterium saccharophilum</name>
    <dbReference type="NCBI Taxonomy" id="1213358"/>
    <lineage>
        <taxon>Bacteria</taxon>
        <taxon>Bacillati</taxon>
        <taxon>Actinomycetota</taxon>
        <taxon>Actinomycetes</taxon>
        <taxon>Micrococcales</taxon>
        <taxon>Microbacteriaceae</taxon>
        <taxon>Microbacterium</taxon>
    </lineage>
</organism>
<dbReference type="InterPro" id="IPR014710">
    <property type="entry name" value="RmlC-like_jellyroll"/>
</dbReference>
<dbReference type="AlphaFoldDB" id="A0A7Z7GE09"/>
<dbReference type="PANTHER" id="PTHR24567">
    <property type="entry name" value="CRP FAMILY TRANSCRIPTIONAL REGULATORY PROTEIN"/>
    <property type="match status" value="1"/>
</dbReference>
<dbReference type="GO" id="GO:0003700">
    <property type="term" value="F:DNA-binding transcription factor activity"/>
    <property type="evidence" value="ECO:0007669"/>
    <property type="project" value="TreeGrafter"/>
</dbReference>
<gene>
    <name evidence="5" type="ORF">SAMN04487751_1470</name>
</gene>
<dbReference type="GO" id="GO:0003677">
    <property type="term" value="F:DNA binding"/>
    <property type="evidence" value="ECO:0007669"/>
    <property type="project" value="UniProtKB-KW"/>
</dbReference>
<dbReference type="PANTHER" id="PTHR24567:SF74">
    <property type="entry name" value="HTH-TYPE TRANSCRIPTIONAL REGULATOR ARCR"/>
    <property type="match status" value="1"/>
</dbReference>
<dbReference type="InterPro" id="IPR012318">
    <property type="entry name" value="HTH_CRP"/>
</dbReference>
<reference evidence="5 6" key="1">
    <citation type="submission" date="2016-10" db="EMBL/GenBank/DDBJ databases">
        <authorList>
            <person name="Varghese N."/>
            <person name="Submissions S."/>
        </authorList>
    </citation>
    <scope>NUCLEOTIDE SEQUENCE [LARGE SCALE GENOMIC DNA]</scope>
    <source>
        <strain evidence="5 6">UNC380MFSha3.1</strain>
    </source>
</reference>
<dbReference type="Gene3D" id="2.60.120.10">
    <property type="entry name" value="Jelly Rolls"/>
    <property type="match status" value="1"/>
</dbReference>
<dbReference type="CDD" id="cd00038">
    <property type="entry name" value="CAP_ED"/>
    <property type="match status" value="1"/>
</dbReference>
<dbReference type="Gene3D" id="1.10.10.10">
    <property type="entry name" value="Winged helix-like DNA-binding domain superfamily/Winged helix DNA-binding domain"/>
    <property type="match status" value="1"/>
</dbReference>
<accession>A0A7Z7GE09</accession>
<dbReference type="InterPro" id="IPR036390">
    <property type="entry name" value="WH_DNA-bd_sf"/>
</dbReference>
<keyword evidence="1" id="KW-0805">Transcription regulation</keyword>
<keyword evidence="2" id="KW-0238">DNA-binding</keyword>
<dbReference type="Proteomes" id="UP000198702">
    <property type="component" value="Unassembled WGS sequence"/>
</dbReference>
<evidence type="ECO:0000256" key="3">
    <source>
        <dbReference type="ARBA" id="ARBA00023163"/>
    </source>
</evidence>
<evidence type="ECO:0000313" key="6">
    <source>
        <dbReference type="Proteomes" id="UP000198702"/>
    </source>
</evidence>
<protein>
    <submittedName>
        <fullName evidence="5">cAMP-binding domain of CRP or a regulatory subunit of cAMP-dependent protein kinases</fullName>
    </submittedName>
</protein>
<evidence type="ECO:0000313" key="5">
    <source>
        <dbReference type="EMBL" id="SFI37439.1"/>
    </source>
</evidence>
<dbReference type="EMBL" id="FOQZ01000001">
    <property type="protein sequence ID" value="SFI37439.1"/>
    <property type="molecule type" value="Genomic_DNA"/>
</dbReference>
<dbReference type="Pfam" id="PF13545">
    <property type="entry name" value="HTH_Crp_2"/>
    <property type="match status" value="1"/>
</dbReference>
<proteinExistence type="predicted"/>
<dbReference type="SUPFAM" id="SSF51206">
    <property type="entry name" value="cAMP-binding domain-like"/>
    <property type="match status" value="1"/>
</dbReference>
<comment type="caution">
    <text evidence="5">The sequence shown here is derived from an EMBL/GenBank/DDBJ whole genome shotgun (WGS) entry which is preliminary data.</text>
</comment>
<evidence type="ECO:0000259" key="4">
    <source>
        <dbReference type="PROSITE" id="PS51063"/>
    </source>
</evidence>
<evidence type="ECO:0000256" key="2">
    <source>
        <dbReference type="ARBA" id="ARBA00023125"/>
    </source>
</evidence>
<dbReference type="SUPFAM" id="SSF46785">
    <property type="entry name" value="Winged helix' DNA-binding domain"/>
    <property type="match status" value="1"/>
</dbReference>
<dbReference type="InterPro" id="IPR050397">
    <property type="entry name" value="Env_Response_Regulators"/>
</dbReference>
<dbReference type="InterPro" id="IPR000595">
    <property type="entry name" value="cNMP-bd_dom"/>
</dbReference>
<dbReference type="SMART" id="SM00419">
    <property type="entry name" value="HTH_CRP"/>
    <property type="match status" value="1"/>
</dbReference>
<keyword evidence="3" id="KW-0804">Transcription</keyword>